<sequence length="99" mass="10505">MTAAVVEADETTVPLLPCLAPDETPESGGAVGFTVTRQQRRPYLYRPSGSADSSPTRNFSHRGCPDPTGRAGVPRVSRRKAALRPLTPRPVPGARRGPG</sequence>
<reference evidence="2 3" key="1">
    <citation type="submission" date="2019-06" db="EMBL/GenBank/DDBJ databases">
        <title>Sequencing the genomes of 1000 actinobacteria strains.</title>
        <authorList>
            <person name="Klenk H.-P."/>
        </authorList>
    </citation>
    <scope>NUCLEOTIDE SEQUENCE [LARGE SCALE GENOMIC DNA]</scope>
    <source>
        <strain evidence="2 3">DSM 43866</strain>
    </source>
</reference>
<evidence type="ECO:0000313" key="3">
    <source>
        <dbReference type="Proteomes" id="UP000320239"/>
    </source>
</evidence>
<proteinExistence type="predicted"/>
<gene>
    <name evidence="2" type="ORF">FHX34_102842</name>
</gene>
<dbReference type="AlphaFoldDB" id="A0A561WK95"/>
<name>A0A561WK95_ACTTI</name>
<keyword evidence="3" id="KW-1185">Reference proteome</keyword>
<comment type="caution">
    <text evidence="2">The sequence shown here is derived from an EMBL/GenBank/DDBJ whole genome shotgun (WGS) entry which is preliminary data.</text>
</comment>
<evidence type="ECO:0000256" key="1">
    <source>
        <dbReference type="SAM" id="MobiDB-lite"/>
    </source>
</evidence>
<accession>A0A561WK95</accession>
<feature type="region of interest" description="Disordered" evidence="1">
    <location>
        <begin position="39"/>
        <end position="99"/>
    </location>
</feature>
<organism evidence="2 3">
    <name type="scientific">Actinoplanes teichomyceticus</name>
    <dbReference type="NCBI Taxonomy" id="1867"/>
    <lineage>
        <taxon>Bacteria</taxon>
        <taxon>Bacillati</taxon>
        <taxon>Actinomycetota</taxon>
        <taxon>Actinomycetes</taxon>
        <taxon>Micromonosporales</taxon>
        <taxon>Micromonosporaceae</taxon>
        <taxon>Actinoplanes</taxon>
    </lineage>
</organism>
<evidence type="ECO:0000313" key="2">
    <source>
        <dbReference type="EMBL" id="TWG24289.1"/>
    </source>
</evidence>
<protein>
    <submittedName>
        <fullName evidence="2">Uncharacterized protein</fullName>
    </submittedName>
</protein>
<dbReference type="EMBL" id="VIWY01000002">
    <property type="protein sequence ID" value="TWG24289.1"/>
    <property type="molecule type" value="Genomic_DNA"/>
</dbReference>
<dbReference type="Proteomes" id="UP000320239">
    <property type="component" value="Unassembled WGS sequence"/>
</dbReference>